<keyword evidence="6" id="KW-1185">Reference proteome</keyword>
<dbReference type="EC" id="1.2.1.3" evidence="2"/>
<accession>A0A0U5GIJ2</accession>
<dbReference type="Gene3D" id="3.40.309.10">
    <property type="entry name" value="Aldehyde Dehydrogenase, Chain A, domain 2"/>
    <property type="match status" value="1"/>
</dbReference>
<dbReference type="GO" id="GO:0004029">
    <property type="term" value="F:aldehyde dehydrogenase (NAD+) activity"/>
    <property type="evidence" value="ECO:0007669"/>
    <property type="project" value="UniProtKB-EC"/>
</dbReference>
<comment type="similarity">
    <text evidence="1">Belongs to the aldehyde dehydrogenase family.</text>
</comment>
<gene>
    <name evidence="5" type="ORF">ASPCAL14994</name>
</gene>
<dbReference type="InterPro" id="IPR016163">
    <property type="entry name" value="Ald_DH_C"/>
</dbReference>
<feature type="domain" description="Aldehyde dehydrogenase" evidence="4">
    <location>
        <begin position="30"/>
        <end position="91"/>
    </location>
</feature>
<evidence type="ECO:0000259" key="4">
    <source>
        <dbReference type="Pfam" id="PF00171"/>
    </source>
</evidence>
<dbReference type="EMBL" id="CDMC01000034">
    <property type="protein sequence ID" value="CEL11899.1"/>
    <property type="molecule type" value="Genomic_DNA"/>
</dbReference>
<dbReference type="Pfam" id="PF00171">
    <property type="entry name" value="Aldedh"/>
    <property type="match status" value="1"/>
</dbReference>
<proteinExistence type="inferred from homology"/>
<dbReference type="InterPro" id="IPR016161">
    <property type="entry name" value="Ald_DH/histidinol_DH"/>
</dbReference>
<organism evidence="5 6">
    <name type="scientific">Aspergillus calidoustus</name>
    <dbReference type="NCBI Taxonomy" id="454130"/>
    <lineage>
        <taxon>Eukaryota</taxon>
        <taxon>Fungi</taxon>
        <taxon>Dikarya</taxon>
        <taxon>Ascomycota</taxon>
        <taxon>Pezizomycotina</taxon>
        <taxon>Eurotiomycetes</taxon>
        <taxon>Eurotiomycetidae</taxon>
        <taxon>Eurotiales</taxon>
        <taxon>Aspergillaceae</taxon>
        <taxon>Aspergillus</taxon>
        <taxon>Aspergillus subgen. Nidulantes</taxon>
    </lineage>
</organism>
<dbReference type="PANTHER" id="PTHR11699">
    <property type="entry name" value="ALDEHYDE DEHYDROGENASE-RELATED"/>
    <property type="match status" value="1"/>
</dbReference>
<evidence type="ECO:0000313" key="6">
    <source>
        <dbReference type="Proteomes" id="UP000054771"/>
    </source>
</evidence>
<dbReference type="SUPFAM" id="SSF53720">
    <property type="entry name" value="ALDH-like"/>
    <property type="match status" value="1"/>
</dbReference>
<dbReference type="STRING" id="454130.A0A0U5GIJ2"/>
<sequence>MGPLQNAMQYEKVKTFFEGVTPDQLSLTNAEDSPLATAEQFGPNLPFLTCKDESDVIARANGTRMGLGASVWSNDLDEAARIAVKLQAGSCGSIHIWSLVGARYLVNTRREWDWL</sequence>
<dbReference type="AlphaFoldDB" id="A0A0U5GIJ2"/>
<evidence type="ECO:0000256" key="2">
    <source>
        <dbReference type="ARBA" id="ARBA00024226"/>
    </source>
</evidence>
<evidence type="ECO:0000256" key="3">
    <source>
        <dbReference type="ARBA" id="ARBA00049194"/>
    </source>
</evidence>
<evidence type="ECO:0000313" key="5">
    <source>
        <dbReference type="EMBL" id="CEL11899.1"/>
    </source>
</evidence>
<evidence type="ECO:0000256" key="1">
    <source>
        <dbReference type="ARBA" id="ARBA00009986"/>
    </source>
</evidence>
<name>A0A0U5GIJ2_ASPCI</name>
<comment type="catalytic activity">
    <reaction evidence="3">
        <text>an aldehyde + NAD(+) + H2O = a carboxylate + NADH + 2 H(+)</text>
        <dbReference type="Rhea" id="RHEA:16185"/>
        <dbReference type="ChEBI" id="CHEBI:15377"/>
        <dbReference type="ChEBI" id="CHEBI:15378"/>
        <dbReference type="ChEBI" id="CHEBI:17478"/>
        <dbReference type="ChEBI" id="CHEBI:29067"/>
        <dbReference type="ChEBI" id="CHEBI:57540"/>
        <dbReference type="ChEBI" id="CHEBI:57945"/>
        <dbReference type="EC" id="1.2.1.3"/>
    </reaction>
</comment>
<protein>
    <recommendedName>
        <fullName evidence="2">aldehyde dehydrogenase (NAD(+))</fullName>
        <ecNumber evidence="2">1.2.1.3</ecNumber>
    </recommendedName>
</protein>
<dbReference type="OrthoDB" id="310895at2759"/>
<reference evidence="6" key="1">
    <citation type="journal article" date="2016" name="Genome Announc.">
        <title>Draft genome sequences of fungus Aspergillus calidoustus.</title>
        <authorList>
            <person name="Horn F."/>
            <person name="Linde J."/>
            <person name="Mattern D.J."/>
            <person name="Walther G."/>
            <person name="Guthke R."/>
            <person name="Scherlach K."/>
            <person name="Martin K."/>
            <person name="Brakhage A.A."/>
            <person name="Petzke L."/>
            <person name="Valiante V."/>
        </authorList>
    </citation>
    <scope>NUCLEOTIDE SEQUENCE [LARGE SCALE GENOMIC DNA]</scope>
    <source>
        <strain evidence="6">SF006504</strain>
    </source>
</reference>
<dbReference type="InterPro" id="IPR015590">
    <property type="entry name" value="Aldehyde_DH_dom"/>
</dbReference>
<dbReference type="Proteomes" id="UP000054771">
    <property type="component" value="Unassembled WGS sequence"/>
</dbReference>